<dbReference type="AlphaFoldDB" id="A0AAD4CBR2"/>
<feature type="region of interest" description="Disordered" evidence="1">
    <location>
        <begin position="143"/>
        <end position="182"/>
    </location>
</feature>
<dbReference type="Proteomes" id="UP001194746">
    <property type="component" value="Unassembled WGS sequence"/>
</dbReference>
<reference evidence="2" key="1">
    <citation type="journal article" date="2019" name="Beilstein J. Org. Chem.">
        <title>Nanangenines: drimane sesquiterpenoids as the dominant metabolite cohort of a novel Australian fungus, Aspergillus nanangensis.</title>
        <authorList>
            <person name="Lacey H.J."/>
            <person name="Gilchrist C.L.M."/>
            <person name="Crombie A."/>
            <person name="Kalaitzis J.A."/>
            <person name="Vuong D."/>
            <person name="Rutledge P.J."/>
            <person name="Turner P."/>
            <person name="Pitt J.I."/>
            <person name="Lacey E."/>
            <person name="Chooi Y.H."/>
            <person name="Piggott A.M."/>
        </authorList>
    </citation>
    <scope>NUCLEOTIDE SEQUENCE</scope>
    <source>
        <strain evidence="2">MST-FP2251</strain>
    </source>
</reference>
<evidence type="ECO:0000313" key="3">
    <source>
        <dbReference type="Proteomes" id="UP001194746"/>
    </source>
</evidence>
<evidence type="ECO:0000313" key="2">
    <source>
        <dbReference type="EMBL" id="KAF9883534.1"/>
    </source>
</evidence>
<reference evidence="2" key="2">
    <citation type="submission" date="2020-02" db="EMBL/GenBank/DDBJ databases">
        <authorList>
            <person name="Gilchrist C.L.M."/>
            <person name="Chooi Y.-H."/>
        </authorList>
    </citation>
    <scope>NUCLEOTIDE SEQUENCE</scope>
    <source>
        <strain evidence="2">MST-FP2251</strain>
    </source>
</reference>
<feature type="compositionally biased region" description="Polar residues" evidence="1">
    <location>
        <begin position="143"/>
        <end position="180"/>
    </location>
</feature>
<proteinExistence type="predicted"/>
<evidence type="ECO:0000256" key="1">
    <source>
        <dbReference type="SAM" id="MobiDB-lite"/>
    </source>
</evidence>
<dbReference type="EMBL" id="VCAU01000160">
    <property type="protein sequence ID" value="KAF9883534.1"/>
    <property type="molecule type" value="Genomic_DNA"/>
</dbReference>
<sequence length="618" mass="68058">MLFITLGLSTHPTDTLSLDEDGYSDLTNRLGRKLKRLGLLGAEYILHVMRLAKIGGYIRWHMVDVDGEVLSSNIRRPNTYHVILGFERVGSNVIDTKGLREFVPGLGEDLDDLRKLKRNEVDYVLSGIHEVGMVDFVTPSQVPGDNASLPSEMNSASLADATSHSNATTSMDGLTSSGPSNEGIYAGNDFDHLLNQFYGPQQFVSSMAATNMVGEDWPAGIAISPEPVSMDDPIDTTVSLYASPASVNSLLADQQLNFLDAGNTAPLTRSFVDYVSSPESVAAFGSEIGTSPSYMTPPSSVSSPFSVQSIDPQWSFSGHSTHANAAHIWQGHYISQQLQCCRIRDEDGEKKKKKTRKDSPNDQDWDTLSSEGISRIIKAWDFLLPRHPLVCVRELPEKNASMSIRQVLGLPEVWKGIEGAVNYFRVLEADKDGLSTLGPLAKRFAQIYIYLNYEMLSMDGCRTVVNRVLDACHSEPIAQPRESGRDRFSSTHALYVCPFPYQAFTNPVYRRSNKFTDDQIDAFITCALRIRPGTIHLFESLKPMAVSLLYGTAPVDIRQQLDNEATGLLNRNAINSALGEDGQAQALPWTLGTWEAEKSKFSASKAKNEFLATLQSLG</sequence>
<comment type="caution">
    <text evidence="2">The sequence shown here is derived from an EMBL/GenBank/DDBJ whole genome shotgun (WGS) entry which is preliminary data.</text>
</comment>
<name>A0AAD4CBR2_ASPNN</name>
<accession>A0AAD4CBR2</accession>
<protein>
    <submittedName>
        <fullName evidence="2">Uncharacterized protein</fullName>
    </submittedName>
</protein>
<organism evidence="2 3">
    <name type="scientific">Aspergillus nanangensis</name>
    <dbReference type="NCBI Taxonomy" id="2582783"/>
    <lineage>
        <taxon>Eukaryota</taxon>
        <taxon>Fungi</taxon>
        <taxon>Dikarya</taxon>
        <taxon>Ascomycota</taxon>
        <taxon>Pezizomycotina</taxon>
        <taxon>Eurotiomycetes</taxon>
        <taxon>Eurotiomycetidae</taxon>
        <taxon>Eurotiales</taxon>
        <taxon>Aspergillaceae</taxon>
        <taxon>Aspergillus</taxon>
        <taxon>Aspergillus subgen. Circumdati</taxon>
    </lineage>
</organism>
<keyword evidence="3" id="KW-1185">Reference proteome</keyword>
<gene>
    <name evidence="2" type="ORF">FE257_003367</name>
</gene>